<dbReference type="AlphaFoldDB" id="A0AAU8T6B0"/>
<evidence type="ECO:0000313" key="3">
    <source>
        <dbReference type="Proteomes" id="UP000032614"/>
    </source>
</evidence>
<accession>A0AAU8T6B0</accession>
<dbReference type="Proteomes" id="UP000032614">
    <property type="component" value="Chromosome 1"/>
</dbReference>
<gene>
    <name evidence="2" type="ORF">OI25_605</name>
</gene>
<name>A0AAU8T6B0_9BURK</name>
<feature type="compositionally biased region" description="Basic residues" evidence="1">
    <location>
        <begin position="30"/>
        <end position="39"/>
    </location>
</feature>
<feature type="region of interest" description="Disordered" evidence="1">
    <location>
        <begin position="29"/>
        <end position="50"/>
    </location>
</feature>
<evidence type="ECO:0000256" key="1">
    <source>
        <dbReference type="SAM" id="MobiDB-lite"/>
    </source>
</evidence>
<dbReference type="KEGG" id="bfn:OI25_605"/>
<evidence type="ECO:0000313" key="2">
    <source>
        <dbReference type="EMBL" id="AJZ59439.1"/>
    </source>
</evidence>
<sequence length="102" mass="11206">MVRIATPRQVAPSFGRMLETLEANLATRKAPMRRRRGMPRRPATSRPCVHTLDPQVRLPYDVRSDCCRSHDGLGDAILAGDRADVIAWYGAVSKVFASGAGE</sequence>
<dbReference type="EMBL" id="CP010026">
    <property type="protein sequence ID" value="AJZ59439.1"/>
    <property type="molecule type" value="Genomic_DNA"/>
</dbReference>
<organism evidence="2 3">
    <name type="scientific">Paraburkholderia fungorum</name>
    <dbReference type="NCBI Taxonomy" id="134537"/>
    <lineage>
        <taxon>Bacteria</taxon>
        <taxon>Pseudomonadati</taxon>
        <taxon>Pseudomonadota</taxon>
        <taxon>Betaproteobacteria</taxon>
        <taxon>Burkholderiales</taxon>
        <taxon>Burkholderiaceae</taxon>
        <taxon>Paraburkholderia</taxon>
    </lineage>
</organism>
<reference evidence="2 3" key="1">
    <citation type="journal article" date="2015" name="Genome Announc.">
        <title>Complete genome sequences for 59 burkholderia isolates, both pathogenic and near neighbor.</title>
        <authorList>
            <person name="Johnson S.L."/>
            <person name="Bishop-Lilly K.A."/>
            <person name="Ladner J.T."/>
            <person name="Daligault H.E."/>
            <person name="Davenport K.W."/>
            <person name="Jaissle J."/>
            <person name="Frey K.G."/>
            <person name="Koroleva G.I."/>
            <person name="Bruce D.C."/>
            <person name="Coyne S.R."/>
            <person name="Broomall S.M."/>
            <person name="Li P.E."/>
            <person name="Teshima H."/>
            <person name="Gibbons H.S."/>
            <person name="Palacios G.F."/>
            <person name="Rosenzweig C.N."/>
            <person name="Redden C.L."/>
            <person name="Xu Y."/>
            <person name="Minogue T.D."/>
            <person name="Chain P.S."/>
        </authorList>
    </citation>
    <scope>NUCLEOTIDE SEQUENCE [LARGE SCALE GENOMIC DNA]</scope>
    <source>
        <strain evidence="2 3">ATCC BAA-463</strain>
    </source>
</reference>
<protein>
    <submittedName>
        <fullName evidence="2">Uncharacterized protein</fullName>
    </submittedName>
</protein>
<proteinExistence type="predicted"/>